<keyword evidence="5" id="KW-0378">Hydrolase</keyword>
<dbReference type="InterPro" id="IPR010666">
    <property type="entry name" value="Znf_GRF"/>
</dbReference>
<dbReference type="Gene3D" id="3.60.10.10">
    <property type="entry name" value="Endonuclease/exonuclease/phosphatase"/>
    <property type="match status" value="1"/>
</dbReference>
<dbReference type="EMBL" id="JAEAOA010002240">
    <property type="protein sequence ID" value="KAK3585828.1"/>
    <property type="molecule type" value="Genomic_DNA"/>
</dbReference>
<reference evidence="16" key="3">
    <citation type="submission" date="2023-05" db="EMBL/GenBank/DDBJ databases">
        <authorList>
            <person name="Smith C.H."/>
        </authorList>
    </citation>
    <scope>NUCLEOTIDE SEQUENCE</scope>
    <source>
        <strain evidence="16">CHS0354</strain>
        <tissue evidence="16">Mantle</tissue>
    </source>
</reference>
<dbReference type="GO" id="GO:0008081">
    <property type="term" value="F:phosphoric diester hydrolase activity"/>
    <property type="evidence" value="ECO:0007669"/>
    <property type="project" value="TreeGrafter"/>
</dbReference>
<dbReference type="PROSITE" id="PS00726">
    <property type="entry name" value="AP_NUCLEASE_F1_1"/>
    <property type="match status" value="1"/>
</dbReference>
<sequence length="569" mass="64204">MKILTWNINGIRASKVNLKTLFDSLDADIICLQETKVTRDQLDEPTAIVDGYNSYFSFSRKRSGYSGVATFCKDSSIPFCAEEGLSGCLTTKAEGSIGHYGHQSCFSADELESLDAEGRAVITQHKIRDKNGEERNLAIINVYCPRADPDKQERHLYKLRFLALLQTRAEALLESASHVLVLGDINTTHKSLDHCDPNHEEFTKKPSRIWLNQFLWPANRDPELPEVVDKEDYPFVTTHTKGGLFIDTFRHLYPDQQEAYTNWSTVTGARETNYGKRLDYILADIPFTKNYLADGVIMVLVEGSDHCPYKIELTCPVVSALKCPQLCTKHMPEFAGKQQKLSSFFQKISKEEKVDSIIDLSDKSNNTLRSKLPDELKMSDSQDLHLAKNNAKNLAKKRESDLSAELVTKKKKLDTKLGQKQSSLINFFTKKTSNPITSSTSETILKTEDTGKILTETDEILSSSQESSSSIQSENDLNGDKEKNEVKSETKEFQTVNKPTSLDAWKKLLKGPPQPPLCKGHKEPCVLRVVKKTGPNKGRQFFTCARPEGQKNNPEARCDCFLWVDKMKR</sequence>
<keyword evidence="17" id="KW-1185">Reference proteome</keyword>
<dbReference type="GO" id="GO:0005634">
    <property type="term" value="C:nucleus"/>
    <property type="evidence" value="ECO:0007669"/>
    <property type="project" value="TreeGrafter"/>
</dbReference>
<keyword evidence="3 10" id="KW-0479">Metal-binding</keyword>
<dbReference type="Pfam" id="PF06839">
    <property type="entry name" value="Zn_ribbon_GRF"/>
    <property type="match status" value="1"/>
</dbReference>
<accession>A0AAE0S5X2</accession>
<evidence type="ECO:0000256" key="14">
    <source>
        <dbReference type="SAM" id="MobiDB-lite"/>
    </source>
</evidence>
<name>A0AAE0S5X2_9BIVA</name>
<feature type="site" description="Interaction with DNA substrate" evidence="11">
    <location>
        <position position="306"/>
    </location>
</feature>
<reference evidence="16" key="1">
    <citation type="journal article" date="2021" name="Genome Biol. Evol.">
        <title>A High-Quality Reference Genome for a Parasitic Bivalve with Doubly Uniparental Inheritance (Bivalvia: Unionida).</title>
        <authorList>
            <person name="Smith C.H."/>
        </authorList>
    </citation>
    <scope>NUCLEOTIDE SEQUENCE</scope>
    <source>
        <strain evidence="16">CHS0354</strain>
    </source>
</reference>
<keyword evidence="13" id="KW-0234">DNA repair</keyword>
<feature type="binding site" evidence="10">
    <location>
        <position position="34"/>
    </location>
    <ligand>
        <name>Mg(2+)</name>
        <dbReference type="ChEBI" id="CHEBI:18420"/>
        <label>1</label>
    </ligand>
</feature>
<evidence type="ECO:0000256" key="13">
    <source>
        <dbReference type="RuleBase" id="RU362131"/>
    </source>
</evidence>
<feature type="compositionally biased region" description="Low complexity" evidence="14">
    <location>
        <begin position="460"/>
        <end position="476"/>
    </location>
</feature>
<dbReference type="PANTHER" id="PTHR22748">
    <property type="entry name" value="AP ENDONUCLEASE"/>
    <property type="match status" value="1"/>
</dbReference>
<feature type="region of interest" description="Disordered" evidence="14">
    <location>
        <begin position="460"/>
        <end position="495"/>
    </location>
</feature>
<dbReference type="SUPFAM" id="SSF56219">
    <property type="entry name" value="DNase I-like"/>
    <property type="match status" value="1"/>
</dbReference>
<proteinExistence type="inferred from homology"/>
<dbReference type="InterPro" id="IPR020847">
    <property type="entry name" value="AP_endonuclease_F1_BS"/>
</dbReference>
<comment type="cofactor">
    <cofactor evidence="10 13">
        <name>Mg(2+)</name>
        <dbReference type="ChEBI" id="CHEBI:18420"/>
    </cofactor>
    <cofactor evidence="10 13">
        <name>Mn(2+)</name>
        <dbReference type="ChEBI" id="CHEBI:29035"/>
    </cofactor>
    <text evidence="10 13">Probably binds two magnesium or manganese ions per subunit.</text>
</comment>
<feature type="binding site" evidence="10">
    <location>
        <position position="305"/>
    </location>
    <ligand>
        <name>Mg(2+)</name>
        <dbReference type="ChEBI" id="CHEBI:18420"/>
        <label>1</label>
    </ligand>
</feature>
<feature type="binding site" evidence="10">
    <location>
        <position position="7"/>
    </location>
    <ligand>
        <name>Mg(2+)</name>
        <dbReference type="ChEBI" id="CHEBI:18420"/>
        <label>1</label>
    </ligand>
</feature>
<feature type="active site" evidence="9">
    <location>
        <position position="143"/>
    </location>
</feature>
<evidence type="ECO:0000259" key="15">
    <source>
        <dbReference type="PROSITE" id="PS51999"/>
    </source>
</evidence>
<evidence type="ECO:0000256" key="12">
    <source>
        <dbReference type="PROSITE-ProRule" id="PRU01343"/>
    </source>
</evidence>
<dbReference type="Proteomes" id="UP001195483">
    <property type="component" value="Unassembled WGS sequence"/>
</dbReference>
<dbReference type="PANTHER" id="PTHR22748:SF4">
    <property type="entry name" value="DNA-(APURINIC OR APYRIMIDINIC SITE) ENDONUCLEASE 2"/>
    <property type="match status" value="1"/>
</dbReference>
<organism evidence="16 17">
    <name type="scientific">Potamilus streckersoni</name>
    <dbReference type="NCBI Taxonomy" id="2493646"/>
    <lineage>
        <taxon>Eukaryota</taxon>
        <taxon>Metazoa</taxon>
        <taxon>Spiralia</taxon>
        <taxon>Lophotrochozoa</taxon>
        <taxon>Mollusca</taxon>
        <taxon>Bivalvia</taxon>
        <taxon>Autobranchia</taxon>
        <taxon>Heteroconchia</taxon>
        <taxon>Palaeoheterodonta</taxon>
        <taxon>Unionida</taxon>
        <taxon>Unionoidea</taxon>
        <taxon>Unionidae</taxon>
        <taxon>Ambleminae</taxon>
        <taxon>Lampsilini</taxon>
        <taxon>Potamilus</taxon>
    </lineage>
</organism>
<keyword evidence="6" id="KW-0862">Zinc</keyword>
<feature type="domain" description="GRF-type" evidence="15">
    <location>
        <begin position="518"/>
        <end position="567"/>
    </location>
</feature>
<evidence type="ECO:0000256" key="3">
    <source>
        <dbReference type="ARBA" id="ARBA00022723"/>
    </source>
</evidence>
<evidence type="ECO:0000256" key="11">
    <source>
        <dbReference type="PIRSR" id="PIRSR604808-3"/>
    </source>
</evidence>
<evidence type="ECO:0000313" key="17">
    <source>
        <dbReference type="Proteomes" id="UP001195483"/>
    </source>
</evidence>
<feature type="binding site" evidence="10">
    <location>
        <position position="184"/>
    </location>
    <ligand>
        <name>Mg(2+)</name>
        <dbReference type="ChEBI" id="CHEBI:18420"/>
        <label>1</label>
    </ligand>
</feature>
<evidence type="ECO:0000256" key="7">
    <source>
        <dbReference type="ARBA" id="ARBA00022842"/>
    </source>
</evidence>
<dbReference type="CDD" id="cd09088">
    <property type="entry name" value="Ape2-like_AP-endo"/>
    <property type="match status" value="1"/>
</dbReference>
<feature type="compositionally biased region" description="Basic and acidic residues" evidence="14">
    <location>
        <begin position="478"/>
        <end position="492"/>
    </location>
</feature>
<dbReference type="GO" id="GO:0008311">
    <property type="term" value="F:double-stranded DNA 3'-5' DNA exonuclease activity"/>
    <property type="evidence" value="ECO:0007669"/>
    <property type="project" value="UniProtKB-EC"/>
</dbReference>
<dbReference type="Pfam" id="PF03372">
    <property type="entry name" value="Exo_endo_phos"/>
    <property type="match status" value="1"/>
</dbReference>
<dbReference type="GO" id="GO:0006284">
    <property type="term" value="P:base-excision repair"/>
    <property type="evidence" value="ECO:0007669"/>
    <property type="project" value="TreeGrafter"/>
</dbReference>
<keyword evidence="7 10" id="KW-0460">Magnesium</keyword>
<keyword evidence="8" id="KW-0539">Nucleus</keyword>
<evidence type="ECO:0000256" key="10">
    <source>
        <dbReference type="PIRSR" id="PIRSR604808-2"/>
    </source>
</evidence>
<evidence type="ECO:0000256" key="4">
    <source>
        <dbReference type="ARBA" id="ARBA00022771"/>
    </source>
</evidence>
<feature type="site" description="Transition state stabilizer" evidence="11">
    <location>
        <position position="186"/>
    </location>
</feature>
<evidence type="ECO:0000256" key="2">
    <source>
        <dbReference type="ARBA" id="ARBA00007092"/>
    </source>
</evidence>
<evidence type="ECO:0000313" key="16">
    <source>
        <dbReference type="EMBL" id="KAK3585828.1"/>
    </source>
</evidence>
<dbReference type="AlphaFoldDB" id="A0AAE0S5X2"/>
<protein>
    <recommendedName>
        <fullName evidence="13">DNA-(apurinic or apyrimidinic site) endonuclease</fullName>
        <ecNumber evidence="13">3.1.-.-</ecNumber>
    </recommendedName>
</protein>
<feature type="active site" description="Proton donor/acceptor" evidence="9">
    <location>
        <position position="184"/>
    </location>
</feature>
<dbReference type="NCBIfam" id="TIGR00633">
    <property type="entry name" value="xth"/>
    <property type="match status" value="1"/>
</dbReference>
<dbReference type="PROSITE" id="PS51435">
    <property type="entry name" value="AP_NUCLEASE_F1_4"/>
    <property type="match status" value="1"/>
</dbReference>
<gene>
    <name evidence="16" type="ORF">CHS0354_038353</name>
</gene>
<dbReference type="InterPro" id="IPR036691">
    <property type="entry name" value="Endo/exonu/phosph_ase_sf"/>
</dbReference>
<feature type="site" description="Important for catalytic activity" evidence="11">
    <location>
        <position position="279"/>
    </location>
</feature>
<evidence type="ECO:0000256" key="6">
    <source>
        <dbReference type="ARBA" id="ARBA00022833"/>
    </source>
</evidence>
<keyword evidence="4 12" id="KW-0863">Zinc-finger</keyword>
<evidence type="ECO:0000256" key="1">
    <source>
        <dbReference type="ARBA" id="ARBA00000493"/>
    </source>
</evidence>
<evidence type="ECO:0000256" key="5">
    <source>
        <dbReference type="ARBA" id="ARBA00022801"/>
    </source>
</evidence>
<keyword evidence="13" id="KW-0227">DNA damage</keyword>
<dbReference type="GO" id="GO:0003677">
    <property type="term" value="F:DNA binding"/>
    <property type="evidence" value="ECO:0007669"/>
    <property type="project" value="InterPro"/>
</dbReference>
<dbReference type="EC" id="3.1.-.-" evidence="13"/>
<dbReference type="GO" id="GO:0003906">
    <property type="term" value="F:DNA-(apurinic or apyrimidinic site) endonuclease activity"/>
    <property type="evidence" value="ECO:0007669"/>
    <property type="project" value="TreeGrafter"/>
</dbReference>
<feature type="binding site" evidence="10">
    <location>
        <position position="306"/>
    </location>
    <ligand>
        <name>Mg(2+)</name>
        <dbReference type="ChEBI" id="CHEBI:18420"/>
        <label>1</label>
    </ligand>
</feature>
<dbReference type="GO" id="GO:0008270">
    <property type="term" value="F:zinc ion binding"/>
    <property type="evidence" value="ECO:0007669"/>
    <property type="project" value="UniProtKB-KW"/>
</dbReference>
<dbReference type="InterPro" id="IPR005135">
    <property type="entry name" value="Endo/exonuclease/phosphatase"/>
</dbReference>
<reference evidence="16" key="2">
    <citation type="journal article" date="2021" name="Genome Biol. Evol.">
        <title>Developing a high-quality reference genome for a parasitic bivalve with doubly uniparental inheritance (Bivalvia: Unionida).</title>
        <authorList>
            <person name="Smith C.H."/>
        </authorList>
    </citation>
    <scope>NUCLEOTIDE SEQUENCE</scope>
    <source>
        <strain evidence="16">CHS0354</strain>
        <tissue evidence="16">Mantle</tissue>
    </source>
</reference>
<keyword evidence="10" id="KW-0464">Manganese</keyword>
<comment type="similarity">
    <text evidence="2 13">Belongs to the DNA repair enzymes AP/ExoA family.</text>
</comment>
<evidence type="ECO:0000256" key="9">
    <source>
        <dbReference type="PIRSR" id="PIRSR604808-1"/>
    </source>
</evidence>
<dbReference type="PROSITE" id="PS51999">
    <property type="entry name" value="ZF_GRF"/>
    <property type="match status" value="1"/>
</dbReference>
<comment type="catalytic activity">
    <reaction evidence="1">
        <text>Exonucleolytic cleavage in the 3'- to 5'-direction to yield nucleoside 5'-phosphates.</text>
        <dbReference type="EC" id="3.1.11.2"/>
    </reaction>
</comment>
<feature type="active site" description="Proton acceptor" evidence="9">
    <location>
        <position position="306"/>
    </location>
</feature>
<feature type="binding site" evidence="10">
    <location>
        <position position="186"/>
    </location>
    <ligand>
        <name>Mg(2+)</name>
        <dbReference type="ChEBI" id="CHEBI:18420"/>
        <label>1</label>
    </ligand>
</feature>
<evidence type="ECO:0000256" key="8">
    <source>
        <dbReference type="ARBA" id="ARBA00023242"/>
    </source>
</evidence>
<dbReference type="InterPro" id="IPR004808">
    <property type="entry name" value="AP_endonuc_1"/>
</dbReference>
<comment type="caution">
    <text evidence="16">The sequence shown here is derived from an EMBL/GenBank/DDBJ whole genome shotgun (WGS) entry which is preliminary data.</text>
</comment>